<feature type="chain" id="PRO_5017086097" evidence="1">
    <location>
        <begin position="29"/>
        <end position="151"/>
    </location>
</feature>
<proteinExistence type="predicted"/>
<keyword evidence="1" id="KW-0732">Signal</keyword>
<sequence length="151" mass="14917">MKRTGKHGFAAVAGAVGAVLALAGTAVAQPAGSGAEAPAAVPGQPGTGEILPHPGPEGLIWIPDWIGDGGAVTASVNPSQPFTFTLGCRGGGSVDVHIGGAAPVDFTVQCPVDSTGVGSVEVPARPGRDLLFTAHTSDPSIHWGMYATQAD</sequence>
<feature type="signal peptide" evidence="1">
    <location>
        <begin position="1"/>
        <end position="28"/>
    </location>
</feature>
<dbReference type="AlphaFoldDB" id="A0A372ZQ20"/>
<evidence type="ECO:0000313" key="3">
    <source>
        <dbReference type="Proteomes" id="UP000263377"/>
    </source>
</evidence>
<gene>
    <name evidence="2" type="ORF">DR950_09275</name>
</gene>
<accession>A0A372ZQ20</accession>
<keyword evidence="3" id="KW-1185">Reference proteome</keyword>
<reference evidence="2 3" key="1">
    <citation type="submission" date="2018-08" db="EMBL/GenBank/DDBJ databases">
        <title>Diversity &amp; Physiological Properties of Lignin-Decomposing Actinobacteria from Soil.</title>
        <authorList>
            <person name="Roh S.G."/>
            <person name="Kim S.B."/>
        </authorList>
    </citation>
    <scope>NUCLEOTIDE SEQUENCE [LARGE SCALE GENOMIC DNA]</scope>
    <source>
        <strain evidence="2 3">MMS17-GH009</strain>
    </source>
</reference>
<name>A0A372ZQ20_9ACTN</name>
<protein>
    <submittedName>
        <fullName evidence="2">Uncharacterized protein</fullName>
    </submittedName>
</protein>
<dbReference type="Proteomes" id="UP000263377">
    <property type="component" value="Unassembled WGS sequence"/>
</dbReference>
<evidence type="ECO:0000313" key="2">
    <source>
        <dbReference type="EMBL" id="RGD57953.1"/>
    </source>
</evidence>
<evidence type="ECO:0000256" key="1">
    <source>
        <dbReference type="SAM" id="SignalP"/>
    </source>
</evidence>
<dbReference type="EMBL" id="QVIG01000001">
    <property type="protein sequence ID" value="RGD57953.1"/>
    <property type="molecule type" value="Genomic_DNA"/>
</dbReference>
<dbReference type="RefSeq" id="WP_074003709.1">
    <property type="nucleotide sequence ID" value="NZ_QVIG01000001.1"/>
</dbReference>
<comment type="caution">
    <text evidence="2">The sequence shown here is derived from an EMBL/GenBank/DDBJ whole genome shotgun (WGS) entry which is preliminary data.</text>
</comment>
<organism evidence="2 3">
    <name type="scientific">Kitasatospora xanthocidica</name>
    <dbReference type="NCBI Taxonomy" id="83382"/>
    <lineage>
        <taxon>Bacteria</taxon>
        <taxon>Bacillati</taxon>
        <taxon>Actinomycetota</taxon>
        <taxon>Actinomycetes</taxon>
        <taxon>Kitasatosporales</taxon>
        <taxon>Streptomycetaceae</taxon>
        <taxon>Kitasatospora</taxon>
    </lineage>
</organism>